<comment type="caution">
    <text evidence="1">The sequence shown here is derived from an EMBL/GenBank/DDBJ whole genome shotgun (WGS) entry which is preliminary data.</text>
</comment>
<name>A0A8H4INQ4_9PEZI</name>
<sequence>MTSVLRRGDSTYGNDSSPAYNAINYTWGRWEIPRTDGVQALKINGVSWDIPAIHPDHFTSAMFKRAIARAGQDREYI</sequence>
<reference evidence="1" key="1">
    <citation type="submission" date="2020-04" db="EMBL/GenBank/DDBJ databases">
        <title>Genome Assembly and Annotation of Botryosphaeria dothidea sdau 11-99, a Latent Pathogen of Apple Fruit Ring Rot in China.</title>
        <authorList>
            <person name="Yu C."/>
            <person name="Diao Y."/>
            <person name="Lu Q."/>
            <person name="Zhao J."/>
            <person name="Cui S."/>
            <person name="Peng C."/>
            <person name="He B."/>
            <person name="Liu H."/>
        </authorList>
    </citation>
    <scope>NUCLEOTIDE SEQUENCE [LARGE SCALE GENOMIC DNA]</scope>
    <source>
        <strain evidence="1">Sdau11-99</strain>
    </source>
</reference>
<dbReference type="AlphaFoldDB" id="A0A8H4INQ4"/>
<accession>A0A8H4INQ4</accession>
<keyword evidence="2" id="KW-1185">Reference proteome</keyword>
<dbReference type="OrthoDB" id="2157530at2759"/>
<evidence type="ECO:0000313" key="1">
    <source>
        <dbReference type="EMBL" id="KAF4302493.1"/>
    </source>
</evidence>
<organism evidence="1 2">
    <name type="scientific">Botryosphaeria dothidea</name>
    <dbReference type="NCBI Taxonomy" id="55169"/>
    <lineage>
        <taxon>Eukaryota</taxon>
        <taxon>Fungi</taxon>
        <taxon>Dikarya</taxon>
        <taxon>Ascomycota</taxon>
        <taxon>Pezizomycotina</taxon>
        <taxon>Dothideomycetes</taxon>
        <taxon>Dothideomycetes incertae sedis</taxon>
        <taxon>Botryosphaeriales</taxon>
        <taxon>Botryosphaeriaceae</taxon>
        <taxon>Botryosphaeria</taxon>
    </lineage>
</organism>
<evidence type="ECO:0000313" key="2">
    <source>
        <dbReference type="Proteomes" id="UP000572817"/>
    </source>
</evidence>
<gene>
    <name evidence="1" type="ORF">GTA08_BOTSDO10443</name>
</gene>
<proteinExistence type="predicted"/>
<protein>
    <submittedName>
        <fullName evidence="1">Uncharacterized protein</fullName>
    </submittedName>
</protein>
<dbReference type="EMBL" id="WWBZ02000073">
    <property type="protein sequence ID" value="KAF4302493.1"/>
    <property type="molecule type" value="Genomic_DNA"/>
</dbReference>
<dbReference type="Proteomes" id="UP000572817">
    <property type="component" value="Unassembled WGS sequence"/>
</dbReference>